<dbReference type="AlphaFoldDB" id="A0A2I1GUC4"/>
<proteinExistence type="predicted"/>
<feature type="signal peptide" evidence="1">
    <location>
        <begin position="1"/>
        <end position="19"/>
    </location>
</feature>
<keyword evidence="1" id="KW-0732">Signal</keyword>
<comment type="caution">
    <text evidence="2">The sequence shown here is derived from an EMBL/GenBank/DDBJ whole genome shotgun (WGS) entry which is preliminary data.</text>
</comment>
<evidence type="ECO:0000313" key="2">
    <source>
        <dbReference type="EMBL" id="PKY50258.1"/>
    </source>
</evidence>
<reference evidence="2 3" key="1">
    <citation type="submission" date="2015-10" db="EMBL/GenBank/DDBJ databases">
        <title>Genome analyses suggest a sexual origin of heterokaryosis in a supposedly ancient asexual fungus.</title>
        <authorList>
            <person name="Ropars J."/>
            <person name="Sedzielewska K."/>
            <person name="Noel J."/>
            <person name="Charron P."/>
            <person name="Farinelli L."/>
            <person name="Marton T."/>
            <person name="Kruger M."/>
            <person name="Pelin A."/>
            <person name="Brachmann A."/>
            <person name="Corradi N."/>
        </authorList>
    </citation>
    <scope>NUCLEOTIDE SEQUENCE [LARGE SCALE GENOMIC DNA]</scope>
    <source>
        <strain evidence="2 3">A4</strain>
    </source>
</reference>
<name>A0A2I1GUC4_9GLOM</name>
<gene>
    <name evidence="2" type="ORF">RhiirA4_423602</name>
</gene>
<evidence type="ECO:0000313" key="3">
    <source>
        <dbReference type="Proteomes" id="UP000234323"/>
    </source>
</evidence>
<organism evidence="2 3">
    <name type="scientific">Rhizophagus irregularis</name>
    <dbReference type="NCBI Taxonomy" id="588596"/>
    <lineage>
        <taxon>Eukaryota</taxon>
        <taxon>Fungi</taxon>
        <taxon>Fungi incertae sedis</taxon>
        <taxon>Mucoromycota</taxon>
        <taxon>Glomeromycotina</taxon>
        <taxon>Glomeromycetes</taxon>
        <taxon>Glomerales</taxon>
        <taxon>Glomeraceae</taxon>
        <taxon>Rhizophagus</taxon>
    </lineage>
</organism>
<dbReference type="EMBL" id="LLXI01000848">
    <property type="protein sequence ID" value="PKY50258.1"/>
    <property type="molecule type" value="Genomic_DNA"/>
</dbReference>
<feature type="chain" id="PRO_5014132228" evidence="1">
    <location>
        <begin position="20"/>
        <end position="103"/>
    </location>
</feature>
<protein>
    <submittedName>
        <fullName evidence="2">Uncharacterized protein</fullName>
    </submittedName>
</protein>
<evidence type="ECO:0000256" key="1">
    <source>
        <dbReference type="SAM" id="SignalP"/>
    </source>
</evidence>
<dbReference type="Proteomes" id="UP000234323">
    <property type="component" value="Unassembled WGS sequence"/>
</dbReference>
<accession>A0A2I1GUC4</accession>
<sequence length="103" mass="11806">MQLKHLLLIFGITMVLANAEPEAWKQCDANAEPRGGDNKRDAEPEAQYEVITFFLIFHYSLSDFPLFEDGGAFGPCGRIKFFYEWSNGKRNRGYGDFQCSCRI</sequence>
<keyword evidence="3" id="KW-1185">Reference proteome</keyword>